<reference evidence="3" key="1">
    <citation type="submission" date="2025-08" db="UniProtKB">
        <authorList>
            <consortium name="RefSeq"/>
        </authorList>
    </citation>
    <scope>IDENTIFICATION</scope>
</reference>
<dbReference type="PANTHER" id="PTHR20883:SF51">
    <property type="entry name" value="PHYTANOYL-COA HYDROXYLASE"/>
    <property type="match status" value="1"/>
</dbReference>
<sequence>MASFVYNGGELEVSEDMKKAFNTDGYIVVKGLWREKELSVVEEALTGEDAITQYAYGNEDKDGKEARMCIWSYTGNDTTGTIARTRKMAYTAEQLIGGEVYHYHSKLMMKEAHSGGRFHWHQDYGYWYNFAFLFPDMITAFVALDKCDEENGCLQVIRGSHRCGRIGHGVMAGQVGADESRVKDIQTALDTVYVPLSPGDTLFFHANLLHCSAPNTSPRRRWALLSCYSRADNKPYDKVICSEYRPLEMTDNEAVLRQGVNCDLDGKEITMKVNNEYKVVRP</sequence>
<dbReference type="GeneID" id="101864081"/>
<dbReference type="RefSeq" id="XP_005103889.2">
    <property type="nucleotide sequence ID" value="XM_005103832.2"/>
</dbReference>
<dbReference type="Proteomes" id="UP000694888">
    <property type="component" value="Unplaced"/>
</dbReference>
<accession>A0ABM0JXJ4</accession>
<organism evidence="2 3">
    <name type="scientific">Aplysia californica</name>
    <name type="common">California sea hare</name>
    <dbReference type="NCBI Taxonomy" id="6500"/>
    <lineage>
        <taxon>Eukaryota</taxon>
        <taxon>Metazoa</taxon>
        <taxon>Spiralia</taxon>
        <taxon>Lophotrochozoa</taxon>
        <taxon>Mollusca</taxon>
        <taxon>Gastropoda</taxon>
        <taxon>Heterobranchia</taxon>
        <taxon>Euthyneura</taxon>
        <taxon>Tectipleura</taxon>
        <taxon>Aplysiida</taxon>
        <taxon>Aplysioidea</taxon>
        <taxon>Aplysiidae</taxon>
        <taxon>Aplysia</taxon>
    </lineage>
</organism>
<dbReference type="Gene3D" id="2.60.120.620">
    <property type="entry name" value="q2cbj1_9rhob like domain"/>
    <property type="match status" value="1"/>
</dbReference>
<evidence type="ECO:0000313" key="3">
    <source>
        <dbReference type="RefSeq" id="XP_005103889.2"/>
    </source>
</evidence>
<comment type="cofactor">
    <cofactor evidence="1">
        <name>Fe cation</name>
        <dbReference type="ChEBI" id="CHEBI:24875"/>
    </cofactor>
</comment>
<name>A0ABM0JXJ4_APLCA</name>
<dbReference type="Pfam" id="PF05721">
    <property type="entry name" value="PhyH"/>
    <property type="match status" value="1"/>
</dbReference>
<protein>
    <submittedName>
        <fullName evidence="3">L-proline trans-4-hydroxylase</fullName>
    </submittedName>
</protein>
<dbReference type="PANTHER" id="PTHR20883">
    <property type="entry name" value="PHYTANOYL-COA DIOXYGENASE DOMAIN CONTAINING 1"/>
    <property type="match status" value="1"/>
</dbReference>
<keyword evidence="2" id="KW-1185">Reference proteome</keyword>
<dbReference type="SUPFAM" id="SSF51197">
    <property type="entry name" value="Clavaminate synthase-like"/>
    <property type="match status" value="1"/>
</dbReference>
<dbReference type="InterPro" id="IPR008775">
    <property type="entry name" value="Phytyl_CoA_dOase-like"/>
</dbReference>
<evidence type="ECO:0000313" key="2">
    <source>
        <dbReference type="Proteomes" id="UP000694888"/>
    </source>
</evidence>
<proteinExistence type="predicted"/>
<gene>
    <name evidence="3" type="primary">LOC101864081</name>
</gene>
<evidence type="ECO:0000256" key="1">
    <source>
        <dbReference type="ARBA" id="ARBA00001962"/>
    </source>
</evidence>